<gene>
    <name evidence="11" type="ORF">JCM16774_1741</name>
</gene>
<dbReference type="PANTHER" id="PTHR30616:SF2">
    <property type="entry name" value="PURINE NUCLEOSIDE PHOSPHORYLASE LACC1"/>
    <property type="match status" value="1"/>
</dbReference>
<evidence type="ECO:0000313" key="12">
    <source>
        <dbReference type="Proteomes" id="UP000321606"/>
    </source>
</evidence>
<dbReference type="PANTHER" id="PTHR30616">
    <property type="entry name" value="UNCHARACTERIZED PROTEIN YFIH"/>
    <property type="match status" value="1"/>
</dbReference>
<dbReference type="GO" id="GO:0016787">
    <property type="term" value="F:hydrolase activity"/>
    <property type="evidence" value="ECO:0007669"/>
    <property type="project" value="UniProtKB-KW"/>
</dbReference>
<dbReference type="RefSeq" id="WP_026738001.1">
    <property type="nucleotide sequence ID" value="NZ_AP019822.1"/>
</dbReference>
<evidence type="ECO:0000256" key="3">
    <source>
        <dbReference type="ARBA" id="ARBA00022679"/>
    </source>
</evidence>
<organism evidence="11 12">
    <name type="scientific">Pseudoleptotrichia goodfellowii</name>
    <dbReference type="NCBI Taxonomy" id="157692"/>
    <lineage>
        <taxon>Bacteria</taxon>
        <taxon>Fusobacteriati</taxon>
        <taxon>Fusobacteriota</taxon>
        <taxon>Fusobacteriia</taxon>
        <taxon>Fusobacteriales</taxon>
        <taxon>Leptotrichiaceae</taxon>
        <taxon>Pseudoleptotrichia</taxon>
    </lineage>
</organism>
<comment type="catalytic activity">
    <reaction evidence="8">
        <text>adenosine + phosphate = alpha-D-ribose 1-phosphate + adenine</text>
        <dbReference type="Rhea" id="RHEA:27642"/>
        <dbReference type="ChEBI" id="CHEBI:16335"/>
        <dbReference type="ChEBI" id="CHEBI:16708"/>
        <dbReference type="ChEBI" id="CHEBI:43474"/>
        <dbReference type="ChEBI" id="CHEBI:57720"/>
        <dbReference type="EC" id="2.4.2.1"/>
    </reaction>
    <physiologicalReaction direction="left-to-right" evidence="8">
        <dbReference type="Rhea" id="RHEA:27643"/>
    </physiologicalReaction>
</comment>
<evidence type="ECO:0000256" key="6">
    <source>
        <dbReference type="ARBA" id="ARBA00022833"/>
    </source>
</evidence>
<dbReference type="SUPFAM" id="SSF64438">
    <property type="entry name" value="CNF1/YfiH-like putative cysteine hydrolases"/>
    <property type="match status" value="1"/>
</dbReference>
<proteinExistence type="inferred from homology"/>
<dbReference type="Proteomes" id="UP000321606">
    <property type="component" value="Chromosome"/>
</dbReference>
<dbReference type="KEGG" id="lgo:JCM16774_1741"/>
<evidence type="ECO:0000256" key="10">
    <source>
        <dbReference type="RuleBase" id="RU361274"/>
    </source>
</evidence>
<evidence type="ECO:0000256" key="7">
    <source>
        <dbReference type="ARBA" id="ARBA00047989"/>
    </source>
</evidence>
<evidence type="ECO:0000256" key="8">
    <source>
        <dbReference type="ARBA" id="ARBA00048968"/>
    </source>
</evidence>
<dbReference type="OrthoDB" id="4279at2"/>
<dbReference type="AlphaFoldDB" id="A0A510JEX8"/>
<dbReference type="GO" id="GO:0017061">
    <property type="term" value="F:S-methyl-5-thioadenosine phosphorylase activity"/>
    <property type="evidence" value="ECO:0007669"/>
    <property type="project" value="UniProtKB-EC"/>
</dbReference>
<evidence type="ECO:0000256" key="9">
    <source>
        <dbReference type="ARBA" id="ARBA00049893"/>
    </source>
</evidence>
<dbReference type="EMBL" id="AP019822">
    <property type="protein sequence ID" value="BBM36795.1"/>
    <property type="molecule type" value="Genomic_DNA"/>
</dbReference>
<keyword evidence="5" id="KW-0378">Hydrolase</keyword>
<evidence type="ECO:0000256" key="4">
    <source>
        <dbReference type="ARBA" id="ARBA00022723"/>
    </source>
</evidence>
<dbReference type="CDD" id="cd16833">
    <property type="entry name" value="YfiH"/>
    <property type="match status" value="1"/>
</dbReference>
<dbReference type="InterPro" id="IPR011324">
    <property type="entry name" value="Cytotoxic_necrot_fac-like_cat"/>
</dbReference>
<reference evidence="11 12" key="1">
    <citation type="submission" date="2019-07" db="EMBL/GenBank/DDBJ databases">
        <title>Complete Genome Sequence of Leptotrichia goodfellowii Strain JCM 16774.</title>
        <authorList>
            <person name="Watanabe S."/>
            <person name="Cui L."/>
        </authorList>
    </citation>
    <scope>NUCLEOTIDE SEQUENCE [LARGE SCALE GENOMIC DNA]</scope>
    <source>
        <strain evidence="11 12">JCM16774</strain>
    </source>
</reference>
<comment type="catalytic activity">
    <reaction evidence="1">
        <text>inosine + phosphate = alpha-D-ribose 1-phosphate + hypoxanthine</text>
        <dbReference type="Rhea" id="RHEA:27646"/>
        <dbReference type="ChEBI" id="CHEBI:17368"/>
        <dbReference type="ChEBI" id="CHEBI:17596"/>
        <dbReference type="ChEBI" id="CHEBI:43474"/>
        <dbReference type="ChEBI" id="CHEBI:57720"/>
        <dbReference type="EC" id="2.4.2.1"/>
    </reaction>
    <physiologicalReaction direction="left-to-right" evidence="1">
        <dbReference type="Rhea" id="RHEA:27647"/>
    </physiologicalReaction>
</comment>
<keyword evidence="3" id="KW-0808">Transferase</keyword>
<evidence type="ECO:0000256" key="5">
    <source>
        <dbReference type="ARBA" id="ARBA00022801"/>
    </source>
</evidence>
<keyword evidence="6" id="KW-0862">Zinc</keyword>
<dbReference type="GO" id="GO:0005507">
    <property type="term" value="F:copper ion binding"/>
    <property type="evidence" value="ECO:0007669"/>
    <property type="project" value="TreeGrafter"/>
</dbReference>
<evidence type="ECO:0000313" key="11">
    <source>
        <dbReference type="EMBL" id="BBM36795.1"/>
    </source>
</evidence>
<accession>A0A510JEX8</accession>
<protein>
    <recommendedName>
        <fullName evidence="10">Purine nucleoside phosphorylase</fullName>
    </recommendedName>
</protein>
<dbReference type="InterPro" id="IPR003730">
    <property type="entry name" value="Cu_polyphenol_OxRdtase"/>
</dbReference>
<dbReference type="Gene3D" id="3.60.140.10">
    <property type="entry name" value="CNF1/YfiH-like putative cysteine hydrolases"/>
    <property type="match status" value="1"/>
</dbReference>
<dbReference type="Pfam" id="PF02578">
    <property type="entry name" value="Cu-oxidase_4"/>
    <property type="match status" value="1"/>
</dbReference>
<sequence length="254" mass="29815">MFKEKENYYFIEEFEKYGIKAVYSKKNAGNMSDYCKMEGQEEKEQKKNRNKLLKELGLEDRKTLMSYQTHTNNVEIIDENTENYVFKDIDGFVTGRKDVALFTFYADCLPIFVYDKKNEVIGVWHSGWPGTYKEIMKNGLEVMKNKFGTEPENVLMALGIGIQQENYEVGQEFFEKFVDKFGKESELIVKSFKLNENTQKYHFSNTIFNKITALNLGIKKENLIVSEEDTWDEKFYSYRREGKQAGRATAMIAF</sequence>
<keyword evidence="4" id="KW-0479">Metal-binding</keyword>
<comment type="catalytic activity">
    <reaction evidence="9">
        <text>S-methyl-5'-thioadenosine + phosphate = 5-(methylsulfanyl)-alpha-D-ribose 1-phosphate + adenine</text>
        <dbReference type="Rhea" id="RHEA:11852"/>
        <dbReference type="ChEBI" id="CHEBI:16708"/>
        <dbReference type="ChEBI" id="CHEBI:17509"/>
        <dbReference type="ChEBI" id="CHEBI:43474"/>
        <dbReference type="ChEBI" id="CHEBI:58533"/>
        <dbReference type="EC" id="2.4.2.28"/>
    </reaction>
    <physiologicalReaction direction="left-to-right" evidence="9">
        <dbReference type="Rhea" id="RHEA:11853"/>
    </physiologicalReaction>
</comment>
<evidence type="ECO:0000256" key="2">
    <source>
        <dbReference type="ARBA" id="ARBA00007353"/>
    </source>
</evidence>
<name>A0A510JEX8_9FUSO</name>
<dbReference type="STRING" id="714315.GCA_000516535_01748"/>
<dbReference type="NCBIfam" id="TIGR00726">
    <property type="entry name" value="peptidoglycan editing factor PgeF"/>
    <property type="match status" value="1"/>
</dbReference>
<comment type="similarity">
    <text evidence="2 10">Belongs to the purine nucleoside phosphorylase YfiH/LACC1 family.</text>
</comment>
<evidence type="ECO:0000256" key="1">
    <source>
        <dbReference type="ARBA" id="ARBA00000553"/>
    </source>
</evidence>
<comment type="catalytic activity">
    <reaction evidence="7">
        <text>adenosine + H2O + H(+) = inosine + NH4(+)</text>
        <dbReference type="Rhea" id="RHEA:24408"/>
        <dbReference type="ChEBI" id="CHEBI:15377"/>
        <dbReference type="ChEBI" id="CHEBI:15378"/>
        <dbReference type="ChEBI" id="CHEBI:16335"/>
        <dbReference type="ChEBI" id="CHEBI:17596"/>
        <dbReference type="ChEBI" id="CHEBI:28938"/>
        <dbReference type="EC" id="3.5.4.4"/>
    </reaction>
    <physiologicalReaction direction="left-to-right" evidence="7">
        <dbReference type="Rhea" id="RHEA:24409"/>
    </physiologicalReaction>
</comment>
<dbReference type="InterPro" id="IPR038371">
    <property type="entry name" value="Cu_polyphenol_OxRdtase_sf"/>
</dbReference>